<dbReference type="Proteomes" id="UP001470230">
    <property type="component" value="Unassembled WGS sequence"/>
</dbReference>
<keyword evidence="2" id="KW-1185">Reference proteome</keyword>
<sequence>MSSMLICTACDKKIDENAIFYDGFPYHQECIKCNVKYEKHLNGKLHSDLISVVPGIFLCPMHYNEFLAYQELFPSTLNEIKKKYIKTLITCTFCPPPILGDAIVLNKPYDIFLPKVQYHCDKNIEEVDFIKLQEFIGDDFVITNAKSGSFIFDVIFTAATNFFVECGRMIWNKFRRCSLKKIDELTEKLLSKAGEFIVGKMLNKPQISLPNKKKIEYFINNPAFNKARIQFEEGDINLNEYMLQIVEIARNESFPLKSKYFIQIGQELEEAEKKFNDNVKSSPYELKIIITYKKENAEHEEQYEKNVNRFSYGEIDQTFLYHGCNLNRDLSNVSHVLLNQSNKFLFNSYYLTDNIFYGCFGGKYEYGPLEIDNRANLVFCKILYNKKYLERILQFPKKTPKPILQNKGAIIADIGDSSHNFLPVDLSRTSVNNIIGKEYILNDINQILPLFSFTVVRNDYFILWKNENFDSKAIELYKNELKDAQANSYFCKTDEEAIEIIQRKKNNRIKLITDKNSNLIEQAREIIGSNFLCLIFNESLNSGDRTSDKENVIFTGIKEDVIDFCNKPFTKRKYQEFIDDCTGDEENVRLNININDLIRFPHYNQQIEFNPNIGIRNII</sequence>
<gene>
    <name evidence="1" type="ORF">M9Y10_030105</name>
</gene>
<name>A0ABR2KNY3_9EUKA</name>
<dbReference type="Gene3D" id="2.10.110.10">
    <property type="entry name" value="Cysteine Rich Protein"/>
    <property type="match status" value="1"/>
</dbReference>
<protein>
    <recommendedName>
        <fullName evidence="3">PARP catalytic domain-containing protein</fullName>
    </recommendedName>
</protein>
<evidence type="ECO:0000313" key="2">
    <source>
        <dbReference type="Proteomes" id="UP001470230"/>
    </source>
</evidence>
<evidence type="ECO:0000313" key="1">
    <source>
        <dbReference type="EMBL" id="KAK8892854.1"/>
    </source>
</evidence>
<reference evidence="1 2" key="1">
    <citation type="submission" date="2024-04" db="EMBL/GenBank/DDBJ databases">
        <title>Tritrichomonas musculus Genome.</title>
        <authorList>
            <person name="Alves-Ferreira E."/>
            <person name="Grigg M."/>
            <person name="Lorenzi H."/>
            <person name="Galac M."/>
        </authorList>
    </citation>
    <scope>NUCLEOTIDE SEQUENCE [LARGE SCALE GENOMIC DNA]</scope>
    <source>
        <strain evidence="1 2">EAF2021</strain>
    </source>
</reference>
<dbReference type="EMBL" id="JAPFFF010000004">
    <property type="protein sequence ID" value="KAK8892854.1"/>
    <property type="molecule type" value="Genomic_DNA"/>
</dbReference>
<evidence type="ECO:0008006" key="3">
    <source>
        <dbReference type="Google" id="ProtNLM"/>
    </source>
</evidence>
<proteinExistence type="predicted"/>
<organism evidence="1 2">
    <name type="scientific">Tritrichomonas musculus</name>
    <dbReference type="NCBI Taxonomy" id="1915356"/>
    <lineage>
        <taxon>Eukaryota</taxon>
        <taxon>Metamonada</taxon>
        <taxon>Parabasalia</taxon>
        <taxon>Tritrichomonadida</taxon>
        <taxon>Tritrichomonadidae</taxon>
        <taxon>Tritrichomonas</taxon>
    </lineage>
</organism>
<accession>A0ABR2KNY3</accession>
<comment type="caution">
    <text evidence="1">The sequence shown here is derived from an EMBL/GenBank/DDBJ whole genome shotgun (WGS) entry which is preliminary data.</text>
</comment>